<proteinExistence type="predicted"/>
<sequence length="101" mass="11090">MNKDRTRSASPIPESLVNMDAALRRVVQAEIGPRRPGVVYSDGVTDLEVVQVVTDPSEARRILKRRAPQFAVIVRDIYTGVERATCAVWTGSDRVLKAVAA</sequence>
<reference evidence="1" key="2">
    <citation type="submission" date="2020-09" db="EMBL/GenBank/DDBJ databases">
        <authorList>
            <person name="Sun Q."/>
            <person name="Ohkuma M."/>
        </authorList>
    </citation>
    <scope>NUCLEOTIDE SEQUENCE</scope>
    <source>
        <strain evidence="1">JCM 4391</strain>
    </source>
</reference>
<protein>
    <submittedName>
        <fullName evidence="1">Uncharacterized protein</fullName>
    </submittedName>
</protein>
<dbReference type="RefSeq" id="WP_189554344.1">
    <property type="nucleotide sequence ID" value="NZ_BMTP01000020.1"/>
</dbReference>
<reference evidence="1" key="1">
    <citation type="journal article" date="2014" name="Int. J. Syst. Evol. Microbiol.">
        <title>Complete genome sequence of Corynebacterium casei LMG S-19264T (=DSM 44701T), isolated from a smear-ripened cheese.</title>
        <authorList>
            <consortium name="US DOE Joint Genome Institute (JGI-PGF)"/>
            <person name="Walter F."/>
            <person name="Albersmeier A."/>
            <person name="Kalinowski J."/>
            <person name="Ruckert C."/>
        </authorList>
    </citation>
    <scope>NUCLEOTIDE SEQUENCE</scope>
    <source>
        <strain evidence="1">JCM 4391</strain>
    </source>
</reference>
<dbReference type="Proteomes" id="UP000636661">
    <property type="component" value="Unassembled WGS sequence"/>
</dbReference>
<accession>A0A918M6U8</accession>
<comment type="caution">
    <text evidence="1">The sequence shown here is derived from an EMBL/GenBank/DDBJ whole genome shotgun (WGS) entry which is preliminary data.</text>
</comment>
<evidence type="ECO:0000313" key="2">
    <source>
        <dbReference type="Proteomes" id="UP000636661"/>
    </source>
</evidence>
<evidence type="ECO:0000313" key="1">
    <source>
        <dbReference type="EMBL" id="GGU62557.1"/>
    </source>
</evidence>
<keyword evidence="2" id="KW-1185">Reference proteome</keyword>
<gene>
    <name evidence="1" type="ORF">GCM10010274_59190</name>
</gene>
<organism evidence="1 2">
    <name type="scientific">Streptomyces lavendofoliae</name>
    <dbReference type="NCBI Taxonomy" id="67314"/>
    <lineage>
        <taxon>Bacteria</taxon>
        <taxon>Bacillati</taxon>
        <taxon>Actinomycetota</taxon>
        <taxon>Actinomycetes</taxon>
        <taxon>Kitasatosporales</taxon>
        <taxon>Streptomycetaceae</taxon>
        <taxon>Streptomyces</taxon>
    </lineage>
</organism>
<name>A0A918M6U8_9ACTN</name>
<dbReference type="EMBL" id="BMTP01000020">
    <property type="protein sequence ID" value="GGU62557.1"/>
    <property type="molecule type" value="Genomic_DNA"/>
</dbReference>
<dbReference type="AlphaFoldDB" id="A0A918M6U8"/>